<evidence type="ECO:0000256" key="2">
    <source>
        <dbReference type="PIRSR" id="PIRSR005962-1"/>
    </source>
</evidence>
<keyword evidence="2" id="KW-0464">Manganese</keyword>
<dbReference type="InterPro" id="IPR017439">
    <property type="entry name" value="Amidohydrolase"/>
</dbReference>
<sequence>MREASYLQEQLYKHRKSLNPIAEIGRKEYKTSKYIRDYLDKLGIEYEVYLETGIVGVIEGKRPKKDIAFRADIDGLHSEEGVKHLCGHDGHATILLGLIEYLNDNKEDLNDNIVFIFQPAEEGPGGAKALIDEGVLRKYNIDEIYGLHIYPELPEGYVGTREGYFMAQIGDIDIEIVSKSGHGAMPQNGIDGIVIASNFVSSLQTIVSRNISPIDNAVLTIGRIEGGARRNIIAENIKMEGTMRCFSPEVYEKMKLRVRELARGFELAYNCKVNINIIDDYIAVKNDKDLYQEFVEAIGSDTVVELEPLMISEDFSYYQKEVPGLFFMLGSRNEEKGFVNGLHNINFNFDEKICVNALNVYSKLLKYKEAID</sequence>
<feature type="binding site" evidence="2">
    <location>
        <position position="343"/>
    </location>
    <ligand>
        <name>Mn(2+)</name>
        <dbReference type="ChEBI" id="CHEBI:29035"/>
        <label>2</label>
    </ligand>
</feature>
<reference evidence="6" key="1">
    <citation type="submission" date="2014-07" db="EMBL/GenBank/DDBJ databases">
        <authorList>
            <person name="Monot Marc"/>
        </authorList>
    </citation>
    <scope>NUCLEOTIDE SEQUENCE</scope>
    <source>
        <strain evidence="6">7032989</strain>
        <strain evidence="4">7032994</strain>
    </source>
</reference>
<feature type="binding site" evidence="2">
    <location>
        <position position="122"/>
    </location>
    <ligand>
        <name>Mn(2+)</name>
        <dbReference type="ChEBI" id="CHEBI:29035"/>
        <label>2</label>
    </ligand>
</feature>
<feature type="binding site" evidence="2">
    <location>
        <position position="88"/>
    </location>
    <ligand>
        <name>Mn(2+)</name>
        <dbReference type="ChEBI" id="CHEBI:29035"/>
        <label>2</label>
    </ligand>
</feature>
<evidence type="ECO:0000313" key="8">
    <source>
        <dbReference type="EMBL" id="SJS61923.1"/>
    </source>
</evidence>
<reference evidence="9 11" key="3">
    <citation type="submission" date="2019-04" db="EMBL/GenBank/DDBJ databases">
        <authorList>
            <consortium name="Pathogen Informatics"/>
        </authorList>
    </citation>
    <scope>NUCLEOTIDE SEQUENCE [LARGE SCALE GENOMIC DNA]</scope>
    <source>
        <strain evidence="11">tl291</strain>
        <strain evidence="9">Tl291</strain>
        <strain evidence="8 10">VRECD0157</strain>
    </source>
</reference>
<feature type="binding site" evidence="2">
    <location>
        <position position="148"/>
    </location>
    <ligand>
        <name>Mn(2+)</name>
        <dbReference type="ChEBI" id="CHEBI:29035"/>
        <label>2</label>
    </ligand>
</feature>
<dbReference type="Gene3D" id="3.40.630.10">
    <property type="entry name" value="Zn peptidases"/>
    <property type="match status" value="1"/>
</dbReference>
<name>A0A031WJZ1_CLODI</name>
<dbReference type="EC" id="3.5.1.-" evidence="6 9"/>
<dbReference type="Pfam" id="PF07687">
    <property type="entry name" value="M20_dimer"/>
    <property type="match status" value="1"/>
</dbReference>
<evidence type="ECO:0000256" key="1">
    <source>
        <dbReference type="ARBA" id="ARBA00022801"/>
    </source>
</evidence>
<evidence type="ECO:0000313" key="4">
    <source>
        <dbReference type="EMBL" id="CDS85447.1"/>
    </source>
</evidence>
<dbReference type="GeneID" id="66355640"/>
<organism evidence="6">
    <name type="scientific">Clostridioides difficile</name>
    <name type="common">Peptoclostridium difficile</name>
    <dbReference type="NCBI Taxonomy" id="1496"/>
    <lineage>
        <taxon>Bacteria</taxon>
        <taxon>Bacillati</taxon>
        <taxon>Bacillota</taxon>
        <taxon>Clostridia</taxon>
        <taxon>Peptostreptococcales</taxon>
        <taxon>Peptostreptococcaceae</taxon>
        <taxon>Clostridioides</taxon>
    </lineage>
</organism>
<evidence type="ECO:0000259" key="3">
    <source>
        <dbReference type="Pfam" id="PF07687"/>
    </source>
</evidence>
<reference evidence="7" key="4">
    <citation type="submission" date="2021-06" db="EMBL/GenBank/DDBJ databases">
        <authorList>
            <consortium name="NCBI Pathogen Detection Project"/>
        </authorList>
    </citation>
    <scope>NUCLEOTIDE SEQUENCE</scope>
    <source>
        <strain evidence="7">HN1000</strain>
    </source>
</reference>
<dbReference type="NCBIfam" id="TIGR01891">
    <property type="entry name" value="amidohydrolases"/>
    <property type="match status" value="1"/>
</dbReference>
<dbReference type="PATRIC" id="fig|1496.842.peg.3511"/>
<keyword evidence="2" id="KW-0479">Metal-binding</keyword>
<dbReference type="EMBL" id="LK933205">
    <property type="protein sequence ID" value="CDT50045.1"/>
    <property type="molecule type" value="Genomic_DNA"/>
</dbReference>
<dbReference type="PANTHER" id="PTHR11014:SF98">
    <property type="entry name" value="N-ACETYLDIAMINOPIMELATE DEACETYLASE"/>
    <property type="match status" value="1"/>
</dbReference>
<dbReference type="FunFam" id="3.30.70.360:FF:000001">
    <property type="entry name" value="N-acetyldiaminopimelate deacetylase"/>
    <property type="match status" value="1"/>
</dbReference>
<dbReference type="EMBL" id="CAAJVP010000008">
    <property type="protein sequence ID" value="VHY08361.1"/>
    <property type="molecule type" value="Genomic_DNA"/>
</dbReference>
<dbReference type="Proteomes" id="UP000878956">
    <property type="component" value="Unassembled WGS sequence"/>
</dbReference>
<dbReference type="EMBL" id="FUPS01000008">
    <property type="protein sequence ID" value="SJS61923.1"/>
    <property type="molecule type" value="Genomic_DNA"/>
</dbReference>
<reference evidence="7" key="2">
    <citation type="journal article" date="2018" name="Genome Biol.">
        <title>SKESA: strategic k-mer extension for scrupulous assemblies.</title>
        <authorList>
            <person name="Souvorov A."/>
            <person name="Agarwala R."/>
            <person name="Lipman D.J."/>
        </authorList>
    </citation>
    <scope>NUCLEOTIDE SEQUENCE</scope>
    <source>
        <strain evidence="7">HN1000</strain>
    </source>
</reference>
<dbReference type="PANTHER" id="PTHR11014">
    <property type="entry name" value="PEPTIDASE M20 FAMILY MEMBER"/>
    <property type="match status" value="1"/>
</dbReference>
<dbReference type="SUPFAM" id="SSF53187">
    <property type="entry name" value="Zn-dependent exopeptidases"/>
    <property type="match status" value="1"/>
</dbReference>
<dbReference type="Proteomes" id="UP000189137">
    <property type="component" value="Unassembled WGS sequence"/>
</dbReference>
<dbReference type="Pfam" id="PF01546">
    <property type="entry name" value="Peptidase_M20"/>
    <property type="match status" value="1"/>
</dbReference>
<accession>A0A031WJZ1</accession>
<keyword evidence="1 6" id="KW-0378">Hydrolase</keyword>
<dbReference type="SUPFAM" id="SSF55031">
    <property type="entry name" value="Bacterial exopeptidase dimerisation domain"/>
    <property type="match status" value="1"/>
</dbReference>
<evidence type="ECO:0000313" key="5">
    <source>
        <dbReference type="EMBL" id="CDS89321.1"/>
    </source>
</evidence>
<proteinExistence type="predicted"/>
<dbReference type="GO" id="GO:0046872">
    <property type="term" value="F:metal ion binding"/>
    <property type="evidence" value="ECO:0007669"/>
    <property type="project" value="UniProtKB-KW"/>
</dbReference>
<dbReference type="Proteomes" id="UP000372533">
    <property type="component" value="Unassembled WGS sequence"/>
</dbReference>
<evidence type="ECO:0000313" key="7">
    <source>
        <dbReference type="EMBL" id="HBH1543068.1"/>
    </source>
</evidence>
<feature type="domain" description="Peptidase M20 dimerisation" evidence="3">
    <location>
        <begin position="172"/>
        <end position="249"/>
    </location>
</feature>
<protein>
    <submittedName>
        <fullName evidence="7">N-acetyldiaminopimelate deacetylase</fullName>
        <ecNumber evidence="8 9">3.5.1.47</ecNumber>
    </submittedName>
    <submittedName>
        <fullName evidence="6 9">Peptidase, M20D family</fullName>
        <ecNumber evidence="6 9">3.5.1.-</ecNumber>
    </submittedName>
    <submittedName>
        <fullName evidence="4">Putative amidohydrolase</fullName>
    </submittedName>
</protein>
<dbReference type="KEGG" id="pdf:CD630DERM_32210"/>
<dbReference type="CDD" id="cd05670">
    <property type="entry name" value="M20_Acy1_YkuR-like"/>
    <property type="match status" value="1"/>
</dbReference>
<dbReference type="GO" id="GO:0050118">
    <property type="term" value="F:N-acetyldiaminopimelate deacetylase activity"/>
    <property type="evidence" value="ECO:0007669"/>
    <property type="project" value="UniProtKB-EC"/>
</dbReference>
<dbReference type="EMBL" id="LK932388">
    <property type="protein sequence ID" value="CDS85447.1"/>
    <property type="molecule type" value="Genomic_DNA"/>
</dbReference>
<evidence type="ECO:0000313" key="11">
    <source>
        <dbReference type="Proteomes" id="UP000372533"/>
    </source>
</evidence>
<evidence type="ECO:0000313" key="10">
    <source>
        <dbReference type="Proteomes" id="UP000189137"/>
    </source>
</evidence>
<dbReference type="InterPro" id="IPR036264">
    <property type="entry name" value="Bact_exopeptidase_dim_dom"/>
</dbReference>
<dbReference type="RefSeq" id="WP_009891676.1">
    <property type="nucleotide sequence ID" value="NZ_AP031492.1"/>
</dbReference>
<dbReference type="AlphaFoldDB" id="A0A031WJZ1"/>
<dbReference type="InterPro" id="IPR002933">
    <property type="entry name" value="Peptidase_M20"/>
</dbReference>
<dbReference type="InterPro" id="IPR011650">
    <property type="entry name" value="Peptidase_M20_dimer"/>
</dbReference>
<comment type="cofactor">
    <cofactor evidence="2">
        <name>Mn(2+)</name>
        <dbReference type="ChEBI" id="CHEBI:29035"/>
    </cofactor>
    <text evidence="2">The Mn(2+) ion enhances activity.</text>
</comment>
<dbReference type="EMBL" id="DAEPXK010000029">
    <property type="protein sequence ID" value="HBH1543068.1"/>
    <property type="molecule type" value="Genomic_DNA"/>
</dbReference>
<evidence type="ECO:0000313" key="6">
    <source>
        <dbReference type="EMBL" id="CDT50045.1"/>
    </source>
</evidence>
<dbReference type="Gene3D" id="3.30.70.360">
    <property type="match status" value="1"/>
</dbReference>
<dbReference type="EMBL" id="LK932529">
    <property type="protein sequence ID" value="CDS89321.1"/>
    <property type="molecule type" value="Genomic_DNA"/>
</dbReference>
<dbReference type="OMA" id="VCAQIVI"/>
<dbReference type="GO" id="GO:0019877">
    <property type="term" value="P:diaminopimelate biosynthetic process"/>
    <property type="evidence" value="ECO:0007669"/>
    <property type="project" value="TreeGrafter"/>
</dbReference>
<feature type="binding site" evidence="2">
    <location>
        <position position="86"/>
    </location>
    <ligand>
        <name>Mn(2+)</name>
        <dbReference type="ChEBI" id="CHEBI:29035"/>
        <label>2</label>
    </ligand>
</feature>
<dbReference type="PIRSF" id="PIRSF005962">
    <property type="entry name" value="Pept_M20D_amidohydro"/>
    <property type="match status" value="1"/>
</dbReference>
<dbReference type="EC" id="3.5.1.47" evidence="8 9"/>
<gene>
    <name evidence="6" type="ORF">BN1095_520017</name>
    <name evidence="5" type="ORF">BN1096_740049</name>
    <name evidence="4" type="ORF">BN1097_500047</name>
    <name evidence="7" type="ORF">KRM00_002573</name>
    <name evidence="9" type="ORF">SAMEA1402366_02069</name>
    <name evidence="8" type="ORF">SAMEA3375112_02532</name>
</gene>
<evidence type="ECO:0000313" key="9">
    <source>
        <dbReference type="EMBL" id="VHY08361.1"/>
    </source>
</evidence>